<keyword evidence="6" id="KW-0472">Membrane</keyword>
<evidence type="ECO:0000256" key="1">
    <source>
        <dbReference type="ARBA" id="ARBA00009356"/>
    </source>
</evidence>
<feature type="region of interest" description="Disordered" evidence="5">
    <location>
        <begin position="52"/>
        <end position="126"/>
    </location>
</feature>
<dbReference type="PRINTS" id="PR00160">
    <property type="entry name" value="GLUTAREDOXIN"/>
</dbReference>
<feature type="domain" description="Large ribosomal subunit protein uL6 alpha-beta" evidence="7">
    <location>
        <begin position="374"/>
        <end position="457"/>
    </location>
</feature>
<dbReference type="GO" id="GO:0003735">
    <property type="term" value="F:structural constituent of ribosome"/>
    <property type="evidence" value="ECO:0007669"/>
    <property type="project" value="InterPro"/>
</dbReference>
<dbReference type="VEuPathDB" id="FungiDB:SI65_02568"/>
<evidence type="ECO:0000256" key="2">
    <source>
        <dbReference type="ARBA" id="ARBA00009630"/>
    </source>
</evidence>
<dbReference type="InterPro" id="IPR002109">
    <property type="entry name" value="Glutaredoxin"/>
</dbReference>
<comment type="similarity">
    <text evidence="2">Belongs to the glutaredoxin family. Monothiol subfamily.</text>
</comment>
<feature type="compositionally biased region" description="Basic and acidic residues" evidence="5">
    <location>
        <begin position="71"/>
        <end position="85"/>
    </location>
</feature>
<dbReference type="STRING" id="573508.A0A1E3BL96"/>
<keyword evidence="4" id="KW-0687">Ribonucleoprotein</keyword>
<sequence>MIPQRRLRPLFIAILVLLVILFYYSGDGSKIQNQRFYRSTVKAIEAQRNAENEAAAVKAQPDPKPIVPEAPKVEAPKADTDKTKEDSEEMQEIPIAGRTKMTIPMNKDDSPKKEKEQAPETDDHAEAKDELNAILKRAPIIVFSKSYCPFSAKAKSILLKKYSIVPEPYVVELDHHKLGRALQSVLGESTGRRTVPNVLVNGKSIGGGDDVSALDQEDQLASTLKNLGATHNPPAFGFSVHHRRRENLQRNFDPFDDRPHDDFDNSPLGHSTAHAVKMRYIHSEERLPIPENVKVHIRSRIVTVEGPRGKLVKDLSHIAVTFGRPEKNVISIEMHHGARKGVATLRTVRTIINNLIIGVTKGFKYKMRYVYAHFPINVNIEKNAETGQYDVEIRNFLGEKYVRRVTAQPGVEVITSPSVKDELQLSGNSLEGVSQSAADIQQICRVRNKDIRKFLDGLYVSERGNIVEE</sequence>
<protein>
    <submittedName>
        <fullName evidence="9">Uncharacterized protein</fullName>
    </submittedName>
</protein>
<dbReference type="FunFam" id="3.90.930.12:FF:000003">
    <property type="entry name" value="60S ribosomal protein L9"/>
    <property type="match status" value="1"/>
</dbReference>
<dbReference type="CDD" id="cd03419">
    <property type="entry name" value="GRX_GRXh_1_2_like"/>
    <property type="match status" value="1"/>
</dbReference>
<dbReference type="FunFam" id="3.90.930.12:FF:000004">
    <property type="entry name" value="60S ribosomal protein L9"/>
    <property type="match status" value="1"/>
</dbReference>
<dbReference type="GO" id="GO:0005801">
    <property type="term" value="C:cis-Golgi network"/>
    <property type="evidence" value="ECO:0007669"/>
    <property type="project" value="UniProtKB-ARBA"/>
</dbReference>
<dbReference type="InterPro" id="IPR002359">
    <property type="entry name" value="Ribosomal_uL6_CS2"/>
</dbReference>
<dbReference type="Proteomes" id="UP000094569">
    <property type="component" value="Unassembled WGS sequence"/>
</dbReference>
<dbReference type="NCBIfam" id="TIGR02180">
    <property type="entry name" value="GRX_euk"/>
    <property type="match status" value="1"/>
</dbReference>
<dbReference type="InterPro" id="IPR020040">
    <property type="entry name" value="Ribosomal_uL6_a/b-dom"/>
</dbReference>
<feature type="transmembrane region" description="Helical" evidence="6">
    <location>
        <begin position="7"/>
        <end position="26"/>
    </location>
</feature>
<comment type="caution">
    <text evidence="9">The sequence shown here is derived from an EMBL/GenBank/DDBJ whole genome shotgun (WGS) entry which is preliminary data.</text>
</comment>
<name>A0A1E3BL96_ASPCR</name>
<gene>
    <name evidence="9" type="ORF">SI65_02568</name>
</gene>
<feature type="domain" description="Large ribosomal subunit protein uL6 alpha-beta" evidence="7">
    <location>
        <begin position="289"/>
        <end position="362"/>
    </location>
</feature>
<evidence type="ECO:0000313" key="9">
    <source>
        <dbReference type="EMBL" id="ODM21724.1"/>
    </source>
</evidence>
<dbReference type="InterPro" id="IPR036789">
    <property type="entry name" value="Ribosomal_uL6-like_a/b-dom_sf"/>
</dbReference>
<dbReference type="Pfam" id="PF00347">
    <property type="entry name" value="Ribosomal_L6"/>
    <property type="match status" value="2"/>
</dbReference>
<dbReference type="FunFam" id="3.40.30.10:FF:000093">
    <property type="entry name" value="Glutaredoxin 2"/>
    <property type="match status" value="1"/>
</dbReference>
<dbReference type="Gene3D" id="3.40.30.10">
    <property type="entry name" value="Glutaredoxin"/>
    <property type="match status" value="1"/>
</dbReference>
<proteinExistence type="inferred from homology"/>
<dbReference type="PANTHER" id="PTHR11655">
    <property type="entry name" value="60S/50S RIBOSOMAL PROTEIN L6/L9"/>
    <property type="match status" value="1"/>
</dbReference>
<evidence type="ECO:0000256" key="4">
    <source>
        <dbReference type="ARBA" id="ARBA00023274"/>
    </source>
</evidence>
<keyword evidence="10" id="KW-1185">Reference proteome</keyword>
<dbReference type="InterPro" id="IPR011899">
    <property type="entry name" value="Glutaredoxin_euk/vir"/>
</dbReference>
<accession>A0A1E3BL96</accession>
<keyword evidence="3" id="KW-0689">Ribosomal protein</keyword>
<feature type="compositionally biased region" description="Basic and acidic residues" evidence="5">
    <location>
        <begin position="106"/>
        <end position="126"/>
    </location>
</feature>
<dbReference type="SUPFAM" id="SSF56053">
    <property type="entry name" value="Ribosomal protein L6"/>
    <property type="match status" value="2"/>
</dbReference>
<dbReference type="SUPFAM" id="SSF52833">
    <property type="entry name" value="Thioredoxin-like"/>
    <property type="match status" value="1"/>
</dbReference>
<comment type="similarity">
    <text evidence="1">Belongs to the universal ribosomal protein uL6 family.</text>
</comment>
<dbReference type="InterPro" id="IPR036249">
    <property type="entry name" value="Thioredoxin-like_sf"/>
</dbReference>
<feature type="domain" description="Glutaredoxin" evidence="8">
    <location>
        <begin position="140"/>
        <end position="205"/>
    </location>
</feature>
<dbReference type="PROSITE" id="PS00700">
    <property type="entry name" value="RIBOSOMAL_L6_2"/>
    <property type="match status" value="1"/>
</dbReference>
<evidence type="ECO:0000256" key="5">
    <source>
        <dbReference type="SAM" id="MobiDB-lite"/>
    </source>
</evidence>
<dbReference type="Gene3D" id="3.90.930.12">
    <property type="entry name" value="Ribosomal protein L6, alpha-beta domain"/>
    <property type="match status" value="2"/>
</dbReference>
<dbReference type="EMBL" id="JXNT01000002">
    <property type="protein sequence ID" value="ODM21724.1"/>
    <property type="molecule type" value="Genomic_DNA"/>
</dbReference>
<dbReference type="OrthoDB" id="10252633at2759"/>
<dbReference type="Pfam" id="PF00462">
    <property type="entry name" value="Glutaredoxin"/>
    <property type="match status" value="1"/>
</dbReference>
<dbReference type="InterPro" id="IPR000702">
    <property type="entry name" value="Ribosomal_uL6-like"/>
</dbReference>
<dbReference type="PROSITE" id="PS51354">
    <property type="entry name" value="GLUTAREDOXIN_2"/>
    <property type="match status" value="1"/>
</dbReference>
<dbReference type="GO" id="GO:0002181">
    <property type="term" value="P:cytoplasmic translation"/>
    <property type="evidence" value="ECO:0007669"/>
    <property type="project" value="TreeGrafter"/>
</dbReference>
<evidence type="ECO:0000256" key="6">
    <source>
        <dbReference type="SAM" id="Phobius"/>
    </source>
</evidence>
<evidence type="ECO:0000313" key="10">
    <source>
        <dbReference type="Proteomes" id="UP000094569"/>
    </source>
</evidence>
<dbReference type="PANTHER" id="PTHR11655:SF16">
    <property type="entry name" value="60S RIBOSOMAL PROTEIN L9"/>
    <property type="match status" value="1"/>
</dbReference>
<dbReference type="InterPro" id="IPR014025">
    <property type="entry name" value="Glutaredoxin_subgr"/>
</dbReference>
<keyword evidence="6" id="KW-0812">Transmembrane</keyword>
<evidence type="ECO:0000256" key="3">
    <source>
        <dbReference type="ARBA" id="ARBA00022980"/>
    </source>
</evidence>
<reference evidence="9 10" key="1">
    <citation type="journal article" date="2016" name="BMC Genomics">
        <title>Comparative genomic and transcriptomic analyses of the Fuzhuan brick tea-fermentation fungus Aspergillus cristatus.</title>
        <authorList>
            <person name="Ge Y."/>
            <person name="Wang Y."/>
            <person name="Liu Y."/>
            <person name="Tan Y."/>
            <person name="Ren X."/>
            <person name="Zhang X."/>
            <person name="Hyde K.D."/>
            <person name="Liu Y."/>
            <person name="Liu Z."/>
        </authorList>
    </citation>
    <scope>NUCLEOTIDE SEQUENCE [LARGE SCALE GENOMIC DNA]</scope>
    <source>
        <strain evidence="9 10">GZAAS20.1005</strain>
    </source>
</reference>
<keyword evidence="6" id="KW-1133">Transmembrane helix</keyword>
<dbReference type="GO" id="GO:0019843">
    <property type="term" value="F:rRNA binding"/>
    <property type="evidence" value="ECO:0007669"/>
    <property type="project" value="InterPro"/>
</dbReference>
<dbReference type="GO" id="GO:0004362">
    <property type="term" value="F:glutathione-disulfide reductase (NADPH) activity"/>
    <property type="evidence" value="ECO:0007669"/>
    <property type="project" value="UniProtKB-ARBA"/>
</dbReference>
<organism evidence="9 10">
    <name type="scientific">Aspergillus cristatus</name>
    <name type="common">Chinese Fuzhuan brick tea-fermentation fungus</name>
    <name type="synonym">Eurotium cristatum</name>
    <dbReference type="NCBI Taxonomy" id="573508"/>
    <lineage>
        <taxon>Eukaryota</taxon>
        <taxon>Fungi</taxon>
        <taxon>Dikarya</taxon>
        <taxon>Ascomycota</taxon>
        <taxon>Pezizomycotina</taxon>
        <taxon>Eurotiomycetes</taxon>
        <taxon>Eurotiomycetidae</taxon>
        <taxon>Eurotiales</taxon>
        <taxon>Aspergillaceae</taxon>
        <taxon>Aspergillus</taxon>
        <taxon>Aspergillus subgen. Aspergillus</taxon>
    </lineage>
</organism>
<evidence type="ECO:0000259" key="7">
    <source>
        <dbReference type="Pfam" id="PF00347"/>
    </source>
</evidence>
<evidence type="ECO:0000259" key="8">
    <source>
        <dbReference type="Pfam" id="PF00462"/>
    </source>
</evidence>
<dbReference type="GO" id="GO:0005796">
    <property type="term" value="C:Golgi lumen"/>
    <property type="evidence" value="ECO:0007669"/>
    <property type="project" value="UniProtKB-ARBA"/>
</dbReference>
<dbReference type="GO" id="GO:0022625">
    <property type="term" value="C:cytosolic large ribosomal subunit"/>
    <property type="evidence" value="ECO:0007669"/>
    <property type="project" value="TreeGrafter"/>
</dbReference>
<dbReference type="AlphaFoldDB" id="A0A1E3BL96"/>